<accession>A0A8J7J530</accession>
<comment type="caution">
    <text evidence="2">The sequence shown here is derived from an EMBL/GenBank/DDBJ whole genome shotgun (WGS) entry which is preliminary data.</text>
</comment>
<dbReference type="AlphaFoldDB" id="A0A8J7J530"/>
<name>A0A8J7J530_9CYAN</name>
<reference evidence="2" key="1">
    <citation type="submission" date="2020-10" db="EMBL/GenBank/DDBJ databases">
        <authorList>
            <person name="Castelo-Branco R."/>
            <person name="Eusebio N."/>
            <person name="Adriana R."/>
            <person name="Vieira A."/>
            <person name="Brugerolle De Fraissinette N."/>
            <person name="Rezende De Castro R."/>
            <person name="Schneider M.P."/>
            <person name="Vasconcelos V."/>
            <person name="Leao P.N."/>
        </authorList>
    </citation>
    <scope>NUCLEOTIDE SEQUENCE</scope>
    <source>
        <strain evidence="2">LEGE 07157</strain>
    </source>
</reference>
<protein>
    <submittedName>
        <fullName evidence="2">Uncharacterized protein</fullName>
    </submittedName>
</protein>
<dbReference type="RefSeq" id="WP_194030843.1">
    <property type="nucleotide sequence ID" value="NZ_JADEWZ010000030.1"/>
</dbReference>
<keyword evidence="1" id="KW-0175">Coiled coil</keyword>
<evidence type="ECO:0000313" key="3">
    <source>
        <dbReference type="Proteomes" id="UP000654482"/>
    </source>
</evidence>
<dbReference type="Proteomes" id="UP000654482">
    <property type="component" value="Unassembled WGS sequence"/>
</dbReference>
<evidence type="ECO:0000313" key="2">
    <source>
        <dbReference type="EMBL" id="MBE9117754.1"/>
    </source>
</evidence>
<dbReference type="EMBL" id="JADEWZ010000030">
    <property type="protein sequence ID" value="MBE9117754.1"/>
    <property type="molecule type" value="Genomic_DNA"/>
</dbReference>
<feature type="coiled-coil region" evidence="1">
    <location>
        <begin position="5"/>
        <end position="71"/>
    </location>
</feature>
<gene>
    <name evidence="2" type="ORF">IQ249_17795</name>
</gene>
<evidence type="ECO:0000256" key="1">
    <source>
        <dbReference type="SAM" id="Coils"/>
    </source>
</evidence>
<sequence>MSEEVVQWLTEIRALREELAQCKDERDAAYKSAAHWRELYAKEAQQRRVEARLAQENIVQLEAELRQLKNTDALLPTDRDGAHRLAAIESEVAALDTVQQLQQKLAEVLQSRDRAIASLRKEQEHHQRTRSDLTAALGDTVDELHRVKSAKNYEE</sequence>
<keyword evidence="3" id="KW-1185">Reference proteome</keyword>
<proteinExistence type="predicted"/>
<organism evidence="2 3">
    <name type="scientific">Lusitaniella coriacea LEGE 07157</name>
    <dbReference type="NCBI Taxonomy" id="945747"/>
    <lineage>
        <taxon>Bacteria</taxon>
        <taxon>Bacillati</taxon>
        <taxon>Cyanobacteriota</taxon>
        <taxon>Cyanophyceae</taxon>
        <taxon>Spirulinales</taxon>
        <taxon>Lusitaniellaceae</taxon>
        <taxon>Lusitaniella</taxon>
    </lineage>
</organism>